<reference evidence="1 2" key="1">
    <citation type="journal article" date="2016" name="Nat. Commun.">
        <title>Thousands of microbial genomes shed light on interconnected biogeochemical processes in an aquifer system.</title>
        <authorList>
            <person name="Anantharaman K."/>
            <person name="Brown C.T."/>
            <person name="Hug L.A."/>
            <person name="Sharon I."/>
            <person name="Castelle C.J."/>
            <person name="Probst A.J."/>
            <person name="Thomas B.C."/>
            <person name="Singh A."/>
            <person name="Wilkins M.J."/>
            <person name="Karaoz U."/>
            <person name="Brodie E.L."/>
            <person name="Williams K.H."/>
            <person name="Hubbard S.S."/>
            <person name="Banfield J.F."/>
        </authorList>
    </citation>
    <scope>NUCLEOTIDE SEQUENCE [LARGE SCALE GENOMIC DNA]</scope>
    <source>
        <strain evidence="2">RIFCSPHIGHO2_01_FULL_58_15</strain>
    </source>
</reference>
<dbReference type="Proteomes" id="UP000178690">
    <property type="component" value="Unassembled WGS sequence"/>
</dbReference>
<proteinExistence type="predicted"/>
<protein>
    <submittedName>
        <fullName evidence="1">Uncharacterized protein</fullName>
    </submittedName>
</protein>
<evidence type="ECO:0000313" key="1">
    <source>
        <dbReference type="EMBL" id="OHA49981.1"/>
    </source>
</evidence>
<gene>
    <name evidence="1" type="ORF">A2682_01785</name>
</gene>
<organism evidence="1 2">
    <name type="scientific">Terrybacteria sp. (strain RIFCSPHIGHO2_01_FULL_58_15)</name>
    <dbReference type="NCBI Taxonomy" id="1802363"/>
    <lineage>
        <taxon>Bacteria</taxon>
        <taxon>Candidatus Terryibacteriota</taxon>
    </lineage>
</organism>
<dbReference type="AlphaFoldDB" id="A0A1G2PQV0"/>
<comment type="caution">
    <text evidence="1">The sequence shown here is derived from an EMBL/GenBank/DDBJ whole genome shotgun (WGS) entry which is preliminary data.</text>
</comment>
<dbReference type="STRING" id="1802363.A2682_01785"/>
<accession>A0A1G2PQV0</accession>
<evidence type="ECO:0000313" key="2">
    <source>
        <dbReference type="Proteomes" id="UP000178690"/>
    </source>
</evidence>
<name>A0A1G2PQV0_TERXR</name>
<sequence>MRPLNTPDPMIGKSMGTLESSESLQDFLSVANAMGLACSTCGWQGPTRDTVIVAITRNEQGEMQNCTSGCPSCGSTNVGAADPLRPMRPFQYE</sequence>
<dbReference type="EMBL" id="MHST01000002">
    <property type="protein sequence ID" value="OHA49981.1"/>
    <property type="molecule type" value="Genomic_DNA"/>
</dbReference>